<evidence type="ECO:0000256" key="1">
    <source>
        <dbReference type="SAM" id="Phobius"/>
    </source>
</evidence>
<gene>
    <name evidence="2" type="ORF">SAMN05444365_105227</name>
</gene>
<dbReference type="Proteomes" id="UP000242415">
    <property type="component" value="Unassembled WGS sequence"/>
</dbReference>
<dbReference type="Pfam" id="PF10825">
    <property type="entry name" value="DUF2752"/>
    <property type="match status" value="1"/>
</dbReference>
<evidence type="ECO:0008006" key="4">
    <source>
        <dbReference type="Google" id="ProtNLM"/>
    </source>
</evidence>
<keyword evidence="1" id="KW-0472">Membrane</keyword>
<proteinExistence type="predicted"/>
<keyword evidence="1" id="KW-1133">Transmembrane helix</keyword>
<dbReference type="AlphaFoldDB" id="A0A1H3Q4T3"/>
<feature type="transmembrane region" description="Helical" evidence="1">
    <location>
        <begin position="81"/>
        <end position="101"/>
    </location>
</feature>
<evidence type="ECO:0000313" key="2">
    <source>
        <dbReference type="EMBL" id="SDZ08181.1"/>
    </source>
</evidence>
<dbReference type="RefSeq" id="WP_217634863.1">
    <property type="nucleotide sequence ID" value="NZ_FNPH01000005.1"/>
</dbReference>
<protein>
    <recommendedName>
        <fullName evidence="4">DUF2752 domain-containing protein</fullName>
    </recommendedName>
</protein>
<keyword evidence="3" id="KW-1185">Reference proteome</keyword>
<reference evidence="3" key="1">
    <citation type="submission" date="2016-10" db="EMBL/GenBank/DDBJ databases">
        <authorList>
            <person name="Varghese N."/>
            <person name="Submissions S."/>
        </authorList>
    </citation>
    <scope>NUCLEOTIDE SEQUENCE [LARGE SCALE GENOMIC DNA]</scope>
    <source>
        <strain evidence="3">DSM 45245</strain>
    </source>
</reference>
<name>A0A1H3Q4T3_9ACTN</name>
<sequence>MTAPPVAGGRIGGAGLRLALPPVVAVGAAIWFRAFPAGSFPYPPCPLYALTGLYCPGCGSTRVCHALAAGDVPGAFRQNPLVVVTLAALAALWVRAVVRAGRPPAARAARPRLIAGVAAAVVLFGVLRNLPGLELLAPR</sequence>
<keyword evidence="1" id="KW-0812">Transmembrane</keyword>
<evidence type="ECO:0000313" key="3">
    <source>
        <dbReference type="Proteomes" id="UP000242415"/>
    </source>
</evidence>
<dbReference type="InterPro" id="IPR021215">
    <property type="entry name" value="DUF2752"/>
</dbReference>
<organism evidence="2 3">
    <name type="scientific">Micromonospora pattaloongensis</name>
    <dbReference type="NCBI Taxonomy" id="405436"/>
    <lineage>
        <taxon>Bacteria</taxon>
        <taxon>Bacillati</taxon>
        <taxon>Actinomycetota</taxon>
        <taxon>Actinomycetes</taxon>
        <taxon>Micromonosporales</taxon>
        <taxon>Micromonosporaceae</taxon>
        <taxon>Micromonospora</taxon>
    </lineage>
</organism>
<dbReference type="STRING" id="405436.SAMN05444365_105227"/>
<dbReference type="EMBL" id="FNPH01000005">
    <property type="protein sequence ID" value="SDZ08181.1"/>
    <property type="molecule type" value="Genomic_DNA"/>
</dbReference>
<accession>A0A1H3Q4T3</accession>
<feature type="transmembrane region" description="Helical" evidence="1">
    <location>
        <begin position="113"/>
        <end position="130"/>
    </location>
</feature>